<evidence type="ECO:0000313" key="1">
    <source>
        <dbReference type="EMBL" id="KAL1584676.1"/>
    </source>
</evidence>
<dbReference type="Proteomes" id="UP000803884">
    <property type="component" value="Unassembled WGS sequence"/>
</dbReference>
<proteinExistence type="predicted"/>
<name>A0AB34KLL6_9PEZI</name>
<accession>A0AB34KLL6</accession>
<reference evidence="1 2" key="1">
    <citation type="journal article" date="2020" name="Microbiol. Resour. Announc.">
        <title>Draft Genome Sequence of a Cladosporium Species Isolated from the Mesophotic Ascidian Didemnum maculosum.</title>
        <authorList>
            <person name="Gioti A."/>
            <person name="Siaperas R."/>
            <person name="Nikolaivits E."/>
            <person name="Le Goff G."/>
            <person name="Ouazzani J."/>
            <person name="Kotoulas G."/>
            <person name="Topakas E."/>
        </authorList>
    </citation>
    <scope>NUCLEOTIDE SEQUENCE [LARGE SCALE GENOMIC DNA]</scope>
    <source>
        <strain evidence="1 2">TM138-S3</strain>
    </source>
</reference>
<dbReference type="RefSeq" id="XP_069227782.1">
    <property type="nucleotide sequence ID" value="XM_069375489.1"/>
</dbReference>
<evidence type="ECO:0000313" key="2">
    <source>
        <dbReference type="Proteomes" id="UP000803884"/>
    </source>
</evidence>
<gene>
    <name evidence="1" type="ORF">WHR41_06884</name>
</gene>
<sequence>MRDRGFSGSWSNTLTLRIRYQETQTPSTVGDLDLDSTVRESSSSDRSLDECCMMRFSSSSLASLRSLQPTSLLVLLTPVLAPARIEKGIDNPFSTDPFETFGRELSKLHQRLRHVPYVPKVGLTETHVAFIKHASAVVVVICEPTGESSESLCHQQAFANAAIAARDVYRGGAKVPYVLVRFEAGDMDETDHGYENVVHAPSLTQQASQKATQLLFQDQT</sequence>
<dbReference type="AlphaFoldDB" id="A0AB34KLL6"/>
<dbReference type="EMBL" id="JAAQHG020000024">
    <property type="protein sequence ID" value="KAL1584676.1"/>
    <property type="molecule type" value="Genomic_DNA"/>
</dbReference>
<protein>
    <submittedName>
        <fullName evidence="1">Uncharacterized protein</fullName>
    </submittedName>
</protein>
<dbReference type="GeneID" id="96008327"/>
<keyword evidence="2" id="KW-1185">Reference proteome</keyword>
<organism evidence="1 2">
    <name type="scientific">Cladosporium halotolerans</name>
    <dbReference type="NCBI Taxonomy" id="1052096"/>
    <lineage>
        <taxon>Eukaryota</taxon>
        <taxon>Fungi</taxon>
        <taxon>Dikarya</taxon>
        <taxon>Ascomycota</taxon>
        <taxon>Pezizomycotina</taxon>
        <taxon>Dothideomycetes</taxon>
        <taxon>Dothideomycetidae</taxon>
        <taxon>Cladosporiales</taxon>
        <taxon>Cladosporiaceae</taxon>
        <taxon>Cladosporium</taxon>
    </lineage>
</organism>
<comment type="caution">
    <text evidence="1">The sequence shown here is derived from an EMBL/GenBank/DDBJ whole genome shotgun (WGS) entry which is preliminary data.</text>
</comment>